<name>A0A843XN81_COLES</name>
<dbReference type="EMBL" id="NMUH01010672">
    <property type="protein sequence ID" value="MQM21159.1"/>
    <property type="molecule type" value="Genomic_DNA"/>
</dbReference>
<comment type="caution">
    <text evidence="2">The sequence shown here is derived from an EMBL/GenBank/DDBJ whole genome shotgun (WGS) entry which is preliminary data.</text>
</comment>
<accession>A0A843XN81</accession>
<gene>
    <name evidence="2" type="ORF">Taro_054193</name>
</gene>
<protein>
    <submittedName>
        <fullName evidence="2">Uncharacterized protein</fullName>
    </submittedName>
</protein>
<feature type="compositionally biased region" description="Acidic residues" evidence="1">
    <location>
        <begin position="81"/>
        <end position="92"/>
    </location>
</feature>
<dbReference type="AlphaFoldDB" id="A0A843XN81"/>
<sequence length="214" mass="24102">MEKERGEGGGVEVVKKVEMEGLSKPFEEEEELHELQAFTFSFQPPKTSIHASSNPKEEVDPNALEREVESAVEEESRHDEDEFEEDDEDDAELNISSASNDEYRYIPYILYGTWRTESDGFHVRRPRVRVPVHDRDCLPVHVGRPGDRDCLPVHASRPGDRDRLPVNHASSATFPFFLTTGYMGKIDPGSASRYITTLVHAHIPVAQLTSPEGG</sequence>
<evidence type="ECO:0000313" key="3">
    <source>
        <dbReference type="Proteomes" id="UP000652761"/>
    </source>
</evidence>
<feature type="compositionally biased region" description="Polar residues" evidence="1">
    <location>
        <begin position="43"/>
        <end position="54"/>
    </location>
</feature>
<feature type="region of interest" description="Disordered" evidence="1">
    <location>
        <begin position="43"/>
        <end position="96"/>
    </location>
</feature>
<evidence type="ECO:0000256" key="1">
    <source>
        <dbReference type="SAM" id="MobiDB-lite"/>
    </source>
</evidence>
<reference evidence="2" key="1">
    <citation type="submission" date="2017-07" db="EMBL/GenBank/DDBJ databases">
        <title>Taro Niue Genome Assembly and Annotation.</title>
        <authorList>
            <person name="Atibalentja N."/>
            <person name="Keating K."/>
            <person name="Fields C.J."/>
        </authorList>
    </citation>
    <scope>NUCLEOTIDE SEQUENCE</scope>
    <source>
        <strain evidence="2">Niue_2</strain>
        <tissue evidence="2">Leaf</tissue>
    </source>
</reference>
<dbReference type="Proteomes" id="UP000652761">
    <property type="component" value="Unassembled WGS sequence"/>
</dbReference>
<organism evidence="2 3">
    <name type="scientific">Colocasia esculenta</name>
    <name type="common">Wild taro</name>
    <name type="synonym">Arum esculentum</name>
    <dbReference type="NCBI Taxonomy" id="4460"/>
    <lineage>
        <taxon>Eukaryota</taxon>
        <taxon>Viridiplantae</taxon>
        <taxon>Streptophyta</taxon>
        <taxon>Embryophyta</taxon>
        <taxon>Tracheophyta</taxon>
        <taxon>Spermatophyta</taxon>
        <taxon>Magnoliopsida</taxon>
        <taxon>Liliopsida</taxon>
        <taxon>Araceae</taxon>
        <taxon>Aroideae</taxon>
        <taxon>Colocasieae</taxon>
        <taxon>Colocasia</taxon>
    </lineage>
</organism>
<evidence type="ECO:0000313" key="2">
    <source>
        <dbReference type="EMBL" id="MQM21159.1"/>
    </source>
</evidence>
<feature type="compositionally biased region" description="Basic and acidic residues" evidence="1">
    <location>
        <begin position="55"/>
        <end position="80"/>
    </location>
</feature>
<proteinExistence type="predicted"/>
<keyword evidence="3" id="KW-1185">Reference proteome</keyword>
<dbReference type="OrthoDB" id="10594628at2759"/>